<evidence type="ECO:0000259" key="1">
    <source>
        <dbReference type="PROSITE" id="PS50017"/>
    </source>
</evidence>
<dbReference type="InterPro" id="IPR000488">
    <property type="entry name" value="Death_dom"/>
</dbReference>
<dbReference type="EnsemblMetazoa" id="XM_011669906">
    <property type="protein sequence ID" value="XP_011668208"/>
    <property type="gene ID" value="LOC100891341"/>
</dbReference>
<keyword evidence="3" id="KW-1185">Reference proteome</keyword>
<dbReference type="Gene3D" id="1.10.533.10">
    <property type="entry name" value="Death Domain, Fas"/>
    <property type="match status" value="1"/>
</dbReference>
<proteinExistence type="predicted"/>
<name>A0A7M7HHC8_STRPU</name>
<dbReference type="SUPFAM" id="SSF47986">
    <property type="entry name" value="DEATH domain"/>
    <property type="match status" value="1"/>
</dbReference>
<dbReference type="InterPro" id="IPR011029">
    <property type="entry name" value="DEATH-like_dom_sf"/>
</dbReference>
<evidence type="ECO:0000313" key="3">
    <source>
        <dbReference type="Proteomes" id="UP000007110"/>
    </source>
</evidence>
<evidence type="ECO:0000313" key="2">
    <source>
        <dbReference type="EnsemblMetazoa" id="XP_011668208"/>
    </source>
</evidence>
<dbReference type="AlphaFoldDB" id="A0A7M7HHC8"/>
<sequence>MSFLPTHMPPSRKPVLEVRFVKKPHDLKWDDVHALKDLCFQPVKGDDDDIVFLQGTLTVACQLREKSPKSEVIQFSDIRTQTKVTKYFELDLTEESDETLVVLEVVQTSTQTIKFNTRFQATTNVAMTPVRGAAFCPMDARSQSAEVPTLSGEVTDEKITKLSKLLPDGKYSELFENLGFKYDHIQKILKKSFMDSTAASKELLHEWKNKGGSTKDLDAALRKVDLGGLVPEYKK</sequence>
<feature type="domain" description="Death" evidence="1">
    <location>
        <begin position="170"/>
        <end position="235"/>
    </location>
</feature>
<reference evidence="3" key="1">
    <citation type="submission" date="2015-02" db="EMBL/GenBank/DDBJ databases">
        <title>Genome sequencing for Strongylocentrotus purpuratus.</title>
        <authorList>
            <person name="Murali S."/>
            <person name="Liu Y."/>
            <person name="Vee V."/>
            <person name="English A."/>
            <person name="Wang M."/>
            <person name="Skinner E."/>
            <person name="Han Y."/>
            <person name="Muzny D.M."/>
            <person name="Worley K.C."/>
            <person name="Gibbs R.A."/>
        </authorList>
    </citation>
    <scope>NUCLEOTIDE SEQUENCE</scope>
</reference>
<reference evidence="2" key="2">
    <citation type="submission" date="2021-01" db="UniProtKB">
        <authorList>
            <consortium name="EnsemblMetazoa"/>
        </authorList>
    </citation>
    <scope>IDENTIFICATION</scope>
</reference>
<dbReference type="GO" id="GO:0007165">
    <property type="term" value="P:signal transduction"/>
    <property type="evidence" value="ECO:0007669"/>
    <property type="project" value="InterPro"/>
</dbReference>
<dbReference type="GeneID" id="100891341"/>
<dbReference type="RefSeq" id="XP_011668208.2">
    <property type="nucleotide sequence ID" value="XM_011669906.2"/>
</dbReference>
<dbReference type="Proteomes" id="UP000007110">
    <property type="component" value="Unassembled WGS sequence"/>
</dbReference>
<dbReference type="Pfam" id="PF00531">
    <property type="entry name" value="Death"/>
    <property type="match status" value="1"/>
</dbReference>
<organism evidence="2 3">
    <name type="scientific">Strongylocentrotus purpuratus</name>
    <name type="common">Purple sea urchin</name>
    <dbReference type="NCBI Taxonomy" id="7668"/>
    <lineage>
        <taxon>Eukaryota</taxon>
        <taxon>Metazoa</taxon>
        <taxon>Echinodermata</taxon>
        <taxon>Eleutherozoa</taxon>
        <taxon>Echinozoa</taxon>
        <taxon>Echinoidea</taxon>
        <taxon>Euechinoidea</taxon>
        <taxon>Echinacea</taxon>
        <taxon>Camarodonta</taxon>
        <taxon>Echinidea</taxon>
        <taxon>Strongylocentrotidae</taxon>
        <taxon>Strongylocentrotus</taxon>
    </lineage>
</organism>
<dbReference type="PROSITE" id="PS50017">
    <property type="entry name" value="DEATH_DOMAIN"/>
    <property type="match status" value="1"/>
</dbReference>
<dbReference type="KEGG" id="spu:100891341"/>
<protein>
    <recommendedName>
        <fullName evidence="1">Death domain-containing protein</fullName>
    </recommendedName>
</protein>
<accession>A0A7M7HHC8</accession>
<dbReference type="InParanoid" id="A0A7M7HHC8"/>